<gene>
    <name evidence="6" type="ORF">CLHOM_10200</name>
</gene>
<dbReference type="PANTHER" id="PTHR38731">
    <property type="entry name" value="LIPL45-RELATED LIPOPROTEIN-RELATED"/>
    <property type="match status" value="1"/>
</dbReference>
<dbReference type="Pfam" id="PF23197">
    <property type="entry name" value="IG_AIR9"/>
    <property type="match status" value="1"/>
</dbReference>
<dbReference type="PATRIC" id="fig|1121318.3.peg.1028"/>
<feature type="domain" description="S-layer protein SbsC C-terminal" evidence="4">
    <location>
        <begin position="667"/>
        <end position="751"/>
    </location>
</feature>
<dbReference type="Gene3D" id="2.60.120.1440">
    <property type="match status" value="1"/>
</dbReference>
<dbReference type="AlphaFoldDB" id="A0A0L6ZBU7"/>
<evidence type="ECO:0000256" key="2">
    <source>
        <dbReference type="SAM" id="SignalP"/>
    </source>
</evidence>
<accession>A0A0L6ZBU7</accession>
<evidence type="ECO:0000313" key="6">
    <source>
        <dbReference type="EMBL" id="KOA20432.1"/>
    </source>
</evidence>
<dbReference type="EMBL" id="LHUR01000013">
    <property type="protein sequence ID" value="KOA20432.1"/>
    <property type="molecule type" value="Genomic_DNA"/>
</dbReference>
<dbReference type="Pfam" id="PF18316">
    <property type="entry name" value="S-l_SbsC_C"/>
    <property type="match status" value="1"/>
</dbReference>
<dbReference type="STRING" id="36844.SAMN04488501_10824"/>
<comment type="caution">
    <text evidence="6">The sequence shown here is derived from an EMBL/GenBank/DDBJ whole genome shotgun (WGS) entry which is preliminary data.</text>
</comment>
<sequence>MKKTYKNIIKFFLLFSLIFNCFSVTAFAEASVATISSYKGSVYVKKSGGEKKISAFKGMRLKKGDTIITGKKSSATLDIDSDKEVTVGDNTQLSITELSKEISKNSSKSSFTLQAGKVWANVKTKLNKDSKFQIKTSTTIAGVRGTKFYVSQEEGQSEIAVLEGTVFAETYIPTAQPDGAPNIEKVEKVLEKDQHLKVDDTIQNKDDIIQQPLKLENLNSFVLESYKNSVTESDPELLNKLDKIIEEKKIEEDQKEKDKPNTENEPKTPPQISYDPVVAPEIPANNDTGYTPPPDPIPNSAPVAINLSISGDSKVGNTLTGMYTYSDRDNDIEGTSTFKWYRGSSVDGLDKAEIEDATSLNYTLTESDLDKYIFFEVTPIATTGFLKGQPVNCVLTAKVSSYDTTPPVGTILNSFLTSEDAIIIQFNESLHADTLAITTPSTLLLNSSIKIIDYETTEDVNVDEVQWSYSDNMSNNPFLALYLEHPISVYSQGTIEVQFNQDVIKDIYGNINNDVIIGKIIDDGNGYIPTISGIENLCENTLNSDEAILTITLGTEQGNWVEDIVSDTSKLNKLYDSFYTDSNYDQWSKLRDGFTATLVNDNTLDLTIAAEPNYNIDKNQWVILIIPGELVSSNLTVPSMPFVIHAQPAEQLTIDTEYSSPVPGTGGSSYGTTKIETLKNINDIPEATKWQVKVFDYNNYYYDTITYDRIIDGAIDYTQGEDIEALPYQDLLLLATDNEGKVKKYASIHLTPEMVSVLVPPVENLSFDNSNPEVKNVVIIGNDFPYYYEKLEVITTKSGIPSDTADAEYELYQLYQGTLPLTPFLADASTTSGDTVYYRFVNGQMKSPWVADGIVTYDEVKPKNSNSNAENIRFILSASEKKVKIKSIDGIFAAVIKNANMLSPVSIPENGSLDISIDDGIDSYDTIAVAILNEDGNISAKSDVVQVPSKMYNHIYYNRFTVLGNKGEISLNSNYKGSINIFINGTLITSSNIQKNYDTYIPIATGLASGDKIQVQLIDEFGNESELSDEVMVMDTPNINDIQLNFGTAENEDSITINNLESYEYYKITIVNSSNHEKCYELVLNPSDVPGTGPLIFSLGDINGTTGSTYKIYFSDFNGNTSPLSEIITAQ</sequence>
<feature type="chain" id="PRO_5005570305" evidence="2">
    <location>
        <begin position="29"/>
        <end position="1131"/>
    </location>
</feature>
<dbReference type="RefSeq" id="WP_052220603.1">
    <property type="nucleotide sequence ID" value="NZ_LHUR01000013.1"/>
</dbReference>
<evidence type="ECO:0000259" key="4">
    <source>
        <dbReference type="Pfam" id="PF18316"/>
    </source>
</evidence>
<evidence type="ECO:0000259" key="5">
    <source>
        <dbReference type="Pfam" id="PF23197"/>
    </source>
</evidence>
<feature type="domain" description="AIR9-like A9" evidence="5">
    <location>
        <begin position="306"/>
        <end position="391"/>
    </location>
</feature>
<evidence type="ECO:0000256" key="1">
    <source>
        <dbReference type="SAM" id="MobiDB-lite"/>
    </source>
</evidence>
<feature type="domain" description="FecR protein" evidence="3">
    <location>
        <begin position="65"/>
        <end position="166"/>
    </location>
</feature>
<dbReference type="Proteomes" id="UP000037043">
    <property type="component" value="Unassembled WGS sequence"/>
</dbReference>
<keyword evidence="2" id="KW-0732">Signal</keyword>
<evidence type="ECO:0000313" key="7">
    <source>
        <dbReference type="Proteomes" id="UP000037043"/>
    </source>
</evidence>
<evidence type="ECO:0000259" key="3">
    <source>
        <dbReference type="Pfam" id="PF04773"/>
    </source>
</evidence>
<proteinExistence type="predicted"/>
<feature type="signal peptide" evidence="2">
    <location>
        <begin position="1"/>
        <end position="28"/>
    </location>
</feature>
<dbReference type="InterPro" id="IPR056284">
    <property type="entry name" value="AIR9-like_A9"/>
</dbReference>
<keyword evidence="7" id="KW-1185">Reference proteome</keyword>
<dbReference type="PANTHER" id="PTHR38731:SF1">
    <property type="entry name" value="FECR PROTEIN DOMAIN-CONTAINING PROTEIN"/>
    <property type="match status" value="1"/>
</dbReference>
<feature type="region of interest" description="Disordered" evidence="1">
    <location>
        <begin position="249"/>
        <end position="291"/>
    </location>
</feature>
<protein>
    <submittedName>
        <fullName evidence="6">FecR protein</fullName>
    </submittedName>
</protein>
<dbReference type="InterPro" id="IPR006860">
    <property type="entry name" value="FecR"/>
</dbReference>
<feature type="compositionally biased region" description="Basic and acidic residues" evidence="1">
    <location>
        <begin position="249"/>
        <end position="266"/>
    </location>
</feature>
<dbReference type="Gene3D" id="2.60.40.2700">
    <property type="match status" value="1"/>
</dbReference>
<dbReference type="InterPro" id="IPR040751">
    <property type="entry name" value="SbsC_C"/>
</dbReference>
<reference evidence="7" key="1">
    <citation type="submission" date="2015-08" db="EMBL/GenBank/DDBJ databases">
        <title>Genome sequence of the strict anaerobe Clostridium homopropionicum LuHBu1 (DSM 5847T).</title>
        <authorList>
            <person name="Poehlein A."/>
            <person name="Beck M."/>
            <person name="Schiel-Bengelsdorf B."/>
            <person name="Bengelsdorf F.R."/>
            <person name="Daniel R."/>
            <person name="Duerre P."/>
        </authorList>
    </citation>
    <scope>NUCLEOTIDE SEQUENCE [LARGE SCALE GENOMIC DNA]</scope>
    <source>
        <strain evidence="7">DSM 5847</strain>
    </source>
</reference>
<organism evidence="6 7">
    <name type="scientific">Clostridium homopropionicum DSM 5847</name>
    <dbReference type="NCBI Taxonomy" id="1121318"/>
    <lineage>
        <taxon>Bacteria</taxon>
        <taxon>Bacillati</taxon>
        <taxon>Bacillota</taxon>
        <taxon>Clostridia</taxon>
        <taxon>Eubacteriales</taxon>
        <taxon>Clostridiaceae</taxon>
        <taxon>Clostridium</taxon>
    </lineage>
</organism>
<dbReference type="Pfam" id="PF04773">
    <property type="entry name" value="FecR"/>
    <property type="match status" value="1"/>
</dbReference>
<name>A0A0L6ZBU7_9CLOT</name>